<evidence type="ECO:0000256" key="2">
    <source>
        <dbReference type="ARBA" id="ARBA00008320"/>
    </source>
</evidence>
<dbReference type="PANTHER" id="PTHR12945">
    <property type="entry name" value="TRANSLATION INITIATION FACTOR EIF3-RELATED"/>
    <property type="match status" value="1"/>
</dbReference>
<dbReference type="GO" id="GO:0030488">
    <property type="term" value="P:tRNA methylation"/>
    <property type="evidence" value="ECO:0007669"/>
    <property type="project" value="InterPro"/>
</dbReference>
<dbReference type="EMBL" id="HBDZ01008849">
    <property type="protein sequence ID" value="CAD8240714.1"/>
    <property type="molecule type" value="Transcribed_RNA"/>
</dbReference>
<evidence type="ECO:0000313" key="8">
    <source>
        <dbReference type="EMBL" id="CAD8240714.1"/>
    </source>
</evidence>
<evidence type="ECO:0000256" key="6">
    <source>
        <dbReference type="ARBA" id="ARBA00032319"/>
    </source>
</evidence>
<dbReference type="GO" id="GO:0031515">
    <property type="term" value="C:tRNA (m1A) methyltransferase complex"/>
    <property type="evidence" value="ECO:0007669"/>
    <property type="project" value="InterPro"/>
</dbReference>
<evidence type="ECO:0000256" key="5">
    <source>
        <dbReference type="ARBA" id="ARBA00023242"/>
    </source>
</evidence>
<keyword evidence="5" id="KW-0539">Nucleus</keyword>
<evidence type="ECO:0000256" key="7">
    <source>
        <dbReference type="SAM" id="MobiDB-lite"/>
    </source>
</evidence>
<gene>
    <name evidence="8" type="ORF">PCOL08062_LOCUS6755</name>
</gene>
<organism evidence="8">
    <name type="scientific">Prasinoderma coloniale</name>
    <dbReference type="NCBI Taxonomy" id="156133"/>
    <lineage>
        <taxon>Eukaryota</taxon>
        <taxon>Viridiplantae</taxon>
        <taxon>Prasinodermophyta</taxon>
        <taxon>Prasinodermophyceae</taxon>
        <taxon>Prasinodermales</taxon>
        <taxon>Prasinodermaceae</taxon>
        <taxon>Prasinoderma</taxon>
    </lineage>
</organism>
<evidence type="ECO:0000256" key="3">
    <source>
        <dbReference type="ARBA" id="ARBA00021704"/>
    </source>
</evidence>
<keyword evidence="4" id="KW-0819">tRNA processing</keyword>
<dbReference type="InterPro" id="IPR017423">
    <property type="entry name" value="TRM6"/>
</dbReference>
<reference evidence="8" key="1">
    <citation type="submission" date="2021-01" db="EMBL/GenBank/DDBJ databases">
        <authorList>
            <person name="Corre E."/>
            <person name="Pelletier E."/>
            <person name="Niang G."/>
            <person name="Scheremetjew M."/>
            <person name="Finn R."/>
            <person name="Kale V."/>
            <person name="Holt S."/>
            <person name="Cochrane G."/>
            <person name="Meng A."/>
            <person name="Brown T."/>
            <person name="Cohen L."/>
        </authorList>
    </citation>
    <scope>NUCLEOTIDE SEQUENCE</scope>
    <source>
        <strain evidence="8">CCMP1413</strain>
    </source>
</reference>
<name>A0A7R9Y2X1_9VIRI</name>
<evidence type="ECO:0000256" key="4">
    <source>
        <dbReference type="ARBA" id="ARBA00022694"/>
    </source>
</evidence>
<dbReference type="AlphaFoldDB" id="A0A7R9Y2X1"/>
<feature type="region of interest" description="Disordered" evidence="7">
    <location>
        <begin position="1"/>
        <end position="23"/>
    </location>
</feature>
<feature type="compositionally biased region" description="Low complexity" evidence="7">
    <location>
        <begin position="369"/>
        <end position="380"/>
    </location>
</feature>
<feature type="compositionally biased region" description="Basic and acidic residues" evidence="7">
    <location>
        <begin position="381"/>
        <end position="393"/>
    </location>
</feature>
<dbReference type="GO" id="GO:0005634">
    <property type="term" value="C:nucleus"/>
    <property type="evidence" value="ECO:0007669"/>
    <property type="project" value="UniProtKB-SubCell"/>
</dbReference>
<sequence>MDADAAPAPARAAAGAEGGGEAAAGKAFDVEDGGASAGDIGGAMPPPSERRSMGAPVVKLGDCVVLKMNEGEKLSFAWARPGQQVRVGNRRVDAAPLVGVPYGGRLTLVMGQEAKGLQRVSAEAARAAAWEKSGFADEASTAAEVVGGGNAGFIDTNTAQALAREDIHKMLKDGASAEDMVSTIVANSATFAQKSAFAQAKYIKKKRQKYRDIDVLVLRPTAKNVADAYYSKSPLKVQGLRFESVAHIMSLANVAAGARVLCVDHVRGLLAAAAMERLGGHGVVCASSAGGVDPSTDATRMFNFSDEEASVFYKATLQVLEGTEEPKDYRPRLPRKRPAGGDEGGADGAEGGSDAARQEGDGIDGGEAGDQPAAAAAAGESEGKGKAKGRADGVQDTSAQDKASKPKVNSLLQRRATAAEAAAMRERGFTSVIVAAQTLDPTALLRRVLPLCAPSAAIVVYSQYSQPLAEAMHFLTSSRSAIGLQLSEAWVREHQVLPKRTHPIMSTQQVGGFVLSGYATQAGVGGLGTEPKDPSKRQRQ</sequence>
<dbReference type="Pfam" id="PF04189">
    <property type="entry name" value="Gcd10p"/>
    <property type="match status" value="1"/>
</dbReference>
<feature type="compositionally biased region" description="Low complexity" evidence="7">
    <location>
        <begin position="1"/>
        <end position="15"/>
    </location>
</feature>
<evidence type="ECO:0000256" key="1">
    <source>
        <dbReference type="ARBA" id="ARBA00004123"/>
    </source>
</evidence>
<dbReference type="PANTHER" id="PTHR12945:SF0">
    <property type="entry name" value="TRNA (ADENINE(58)-N(1))-METHYLTRANSFERASE NON-CATALYTIC SUBUNIT TRM6"/>
    <property type="match status" value="1"/>
</dbReference>
<protein>
    <recommendedName>
        <fullName evidence="3">tRNA (adenine(58)-N(1))-methyltransferase non-catalytic subunit TRM6</fullName>
    </recommendedName>
    <alternativeName>
        <fullName evidence="6">tRNA(m1A58)-methyltransferase subunit TRM6</fullName>
    </alternativeName>
</protein>
<comment type="similarity">
    <text evidence="2">Belongs to the TRM6/GCD10 family.</text>
</comment>
<proteinExistence type="inferred from homology"/>
<feature type="compositionally biased region" description="Gly residues" evidence="7">
    <location>
        <begin position="341"/>
        <end position="351"/>
    </location>
</feature>
<accession>A0A7R9Y2X1</accession>
<comment type="subcellular location">
    <subcellularLocation>
        <location evidence="1">Nucleus</location>
    </subcellularLocation>
</comment>
<feature type="region of interest" description="Disordered" evidence="7">
    <location>
        <begin position="323"/>
        <end position="412"/>
    </location>
</feature>